<organism evidence="9 10">
    <name type="scientific">Melittangium boletus DSM 14713</name>
    <dbReference type="NCBI Taxonomy" id="1294270"/>
    <lineage>
        <taxon>Bacteria</taxon>
        <taxon>Pseudomonadati</taxon>
        <taxon>Myxococcota</taxon>
        <taxon>Myxococcia</taxon>
        <taxon>Myxococcales</taxon>
        <taxon>Cystobacterineae</taxon>
        <taxon>Archangiaceae</taxon>
        <taxon>Melittangium</taxon>
    </lineage>
</organism>
<dbReference type="CDD" id="cd02940">
    <property type="entry name" value="DHPD_FMN"/>
    <property type="match status" value="1"/>
</dbReference>
<evidence type="ECO:0000256" key="1">
    <source>
        <dbReference type="ARBA" id="ARBA00023002"/>
    </source>
</evidence>
<dbReference type="KEGG" id="mbd:MEBOL_006458"/>
<dbReference type="InterPro" id="IPR013785">
    <property type="entry name" value="Aldolase_TIM"/>
</dbReference>
<dbReference type="InterPro" id="IPR005720">
    <property type="entry name" value="Dihydroorotate_DH_cat"/>
</dbReference>
<sequence length="367" mass="40014">MTPSLKTTVNGIEFDNPFLLGSGPPGTNARVIARSFDLGWGGVVCKTISLDASKAINTAPRYVKVKAREDARIVIGFENIELVSDRPFETWLEEFRQLKKAYPKKVLVASIMEEYRKEAWQRIVREVQETGVDAFELNLSCPHGLPERKMGAAMGEDPSICEEVVGWVKEVARIPVWAKMTPNVGHPVPAARASVRAGADGLSTINTLLSIAGVDLRTLRPMPTVEGWTVPGGYSGAAVRPIALRHVMEIARALPGTSISGMGGIETGFDAAQFLLLGAHTVQVCTGAMLQGYEVIGKLQEELRKVMVDHHIESVRDMVGRSLPYFSTHADLVERQRAAKAARVGAGKDAETWKGEIKRETDSLTND</sequence>
<comment type="catalytic activity">
    <reaction evidence="2">
        <text>5,6-dihydrothymine + NAD(+) = thymine + NADH + H(+)</text>
        <dbReference type="Rhea" id="RHEA:28791"/>
        <dbReference type="ChEBI" id="CHEBI:15378"/>
        <dbReference type="ChEBI" id="CHEBI:17821"/>
        <dbReference type="ChEBI" id="CHEBI:27468"/>
        <dbReference type="ChEBI" id="CHEBI:57540"/>
        <dbReference type="ChEBI" id="CHEBI:57945"/>
        <dbReference type="EC" id="1.3.1.1"/>
    </reaction>
</comment>
<dbReference type="GO" id="GO:0006210">
    <property type="term" value="P:thymine catabolic process"/>
    <property type="evidence" value="ECO:0007669"/>
    <property type="project" value="TreeGrafter"/>
</dbReference>
<dbReference type="GO" id="GO:0006212">
    <property type="term" value="P:uracil catabolic process"/>
    <property type="evidence" value="ECO:0007669"/>
    <property type="project" value="TreeGrafter"/>
</dbReference>
<evidence type="ECO:0000256" key="2">
    <source>
        <dbReference type="ARBA" id="ARBA00047685"/>
    </source>
</evidence>
<proteinExistence type="predicted"/>
<evidence type="ECO:0000256" key="6">
    <source>
        <dbReference type="ARBA" id="ARBA00049728"/>
    </source>
</evidence>
<feature type="region of interest" description="Disordered" evidence="7">
    <location>
        <begin position="344"/>
        <end position="367"/>
    </location>
</feature>
<dbReference type="GO" id="GO:0050661">
    <property type="term" value="F:NADP binding"/>
    <property type="evidence" value="ECO:0007669"/>
    <property type="project" value="TreeGrafter"/>
</dbReference>
<reference evidence="9 10" key="1">
    <citation type="submission" date="2017-06" db="EMBL/GenBank/DDBJ databases">
        <authorList>
            <person name="Kim H.J."/>
            <person name="Triplett B.A."/>
        </authorList>
    </citation>
    <scope>NUCLEOTIDE SEQUENCE [LARGE SCALE GENOMIC DNA]</scope>
    <source>
        <strain evidence="9 10">DSM 14713</strain>
    </source>
</reference>
<dbReference type="Pfam" id="PF01180">
    <property type="entry name" value="DHO_dh"/>
    <property type="match status" value="1"/>
</dbReference>
<dbReference type="GO" id="GO:0004159">
    <property type="term" value="F:dihydropyrimidine dehydrogenase (NAD+) activity"/>
    <property type="evidence" value="ECO:0007669"/>
    <property type="project" value="UniProtKB-EC"/>
</dbReference>
<dbReference type="GO" id="GO:0002058">
    <property type="term" value="F:uracil binding"/>
    <property type="evidence" value="ECO:0007669"/>
    <property type="project" value="TreeGrafter"/>
</dbReference>
<evidence type="ECO:0000256" key="5">
    <source>
        <dbReference type="ARBA" id="ARBA00049714"/>
    </source>
</evidence>
<dbReference type="GO" id="GO:0005737">
    <property type="term" value="C:cytoplasm"/>
    <property type="evidence" value="ECO:0007669"/>
    <property type="project" value="InterPro"/>
</dbReference>
<comment type="subunit">
    <text evidence="5">Heterotetramer of 2 PreA and 2 PreT subunits.</text>
</comment>
<dbReference type="AlphaFoldDB" id="A0A250IMI9"/>
<accession>A0A250IMI9</accession>
<keyword evidence="1" id="KW-0560">Oxidoreductase</keyword>
<feature type="domain" description="Dihydroorotate dehydrogenase catalytic" evidence="8">
    <location>
        <begin position="5"/>
        <end position="307"/>
    </location>
</feature>
<comment type="function">
    <text evidence="4">Involved in pyrimidine base degradation. Catalyzes physiologically the reduction of uracil to 5,6-dihydrouracil (DHU) by using NADH as a specific cosubstrate. It also catalyzes the reverse reaction and the reduction of thymine to 5,6-dihydrothymine (DHT).</text>
</comment>
<dbReference type="PANTHER" id="PTHR43073:SF2">
    <property type="entry name" value="DIHYDROPYRIMIDINE DEHYDROGENASE [NADP(+)]"/>
    <property type="match status" value="1"/>
</dbReference>
<name>A0A250IMI9_9BACT</name>
<dbReference type="Proteomes" id="UP000217289">
    <property type="component" value="Chromosome"/>
</dbReference>
<dbReference type="SUPFAM" id="SSF51395">
    <property type="entry name" value="FMN-linked oxidoreductases"/>
    <property type="match status" value="1"/>
</dbReference>
<evidence type="ECO:0000256" key="7">
    <source>
        <dbReference type="SAM" id="MobiDB-lite"/>
    </source>
</evidence>
<dbReference type="NCBIfam" id="NF006183">
    <property type="entry name" value="PRK08318.1"/>
    <property type="match status" value="1"/>
</dbReference>
<dbReference type="FunFam" id="3.20.20.70:FF:000027">
    <property type="entry name" value="Dihydropyrimidine dehydrogenase [NADP(+)]"/>
    <property type="match status" value="1"/>
</dbReference>
<dbReference type="Gene3D" id="3.20.20.70">
    <property type="entry name" value="Aldolase class I"/>
    <property type="match status" value="1"/>
</dbReference>
<feature type="compositionally biased region" description="Basic and acidic residues" evidence="7">
    <location>
        <begin position="346"/>
        <end position="367"/>
    </location>
</feature>
<evidence type="ECO:0000259" key="8">
    <source>
        <dbReference type="Pfam" id="PF01180"/>
    </source>
</evidence>
<keyword evidence="10" id="KW-1185">Reference proteome</keyword>
<dbReference type="OrthoDB" id="9802377at2"/>
<dbReference type="EMBL" id="CP022163">
    <property type="protein sequence ID" value="ATB32969.1"/>
    <property type="molecule type" value="Genomic_DNA"/>
</dbReference>
<dbReference type="PANTHER" id="PTHR43073">
    <property type="entry name" value="DIHYDROPYRIMIDINE DEHYDROGENASE [NADP(+)]"/>
    <property type="match status" value="1"/>
</dbReference>
<dbReference type="EC" id="1.3.1.1" evidence="6"/>
<evidence type="ECO:0000256" key="3">
    <source>
        <dbReference type="ARBA" id="ARBA00048792"/>
    </source>
</evidence>
<gene>
    <name evidence="9" type="ORF">MEBOL_006458</name>
</gene>
<comment type="catalytic activity">
    <reaction evidence="3">
        <text>5,6-dihydrouracil + NAD(+) = uracil + NADH + H(+)</text>
        <dbReference type="Rhea" id="RHEA:20189"/>
        <dbReference type="ChEBI" id="CHEBI:15378"/>
        <dbReference type="ChEBI" id="CHEBI:15901"/>
        <dbReference type="ChEBI" id="CHEBI:17568"/>
        <dbReference type="ChEBI" id="CHEBI:57540"/>
        <dbReference type="ChEBI" id="CHEBI:57945"/>
        <dbReference type="EC" id="1.3.1.1"/>
    </reaction>
</comment>
<evidence type="ECO:0000313" key="10">
    <source>
        <dbReference type="Proteomes" id="UP000217289"/>
    </source>
</evidence>
<dbReference type="RefSeq" id="WP_095981086.1">
    <property type="nucleotide sequence ID" value="NZ_CP022163.1"/>
</dbReference>
<evidence type="ECO:0000313" key="9">
    <source>
        <dbReference type="EMBL" id="ATB32969.1"/>
    </source>
</evidence>
<protein>
    <recommendedName>
        <fullName evidence="6">dihydrouracil dehydrogenase (NAD(+))</fullName>
        <ecNumber evidence="6">1.3.1.1</ecNumber>
    </recommendedName>
</protein>
<evidence type="ECO:0000256" key="4">
    <source>
        <dbReference type="ARBA" id="ARBA00049578"/>
    </source>
</evidence>